<proteinExistence type="predicted"/>
<gene>
    <name evidence="2" type="ORF">TSPGSL018_25572</name>
    <name evidence="1" type="ORF">TSPGSL018_31308</name>
</gene>
<evidence type="ECO:0000313" key="1">
    <source>
        <dbReference type="EMBL" id="JAC72451.1"/>
    </source>
</evidence>
<dbReference type="EMBL" id="GBEZ01011186">
    <property type="protein sequence ID" value="JAC74580.1"/>
    <property type="molecule type" value="Transcribed_RNA"/>
</dbReference>
<dbReference type="AlphaFoldDB" id="A0A061RPG5"/>
<dbReference type="EMBL" id="GBEZ01013545">
    <property type="protein sequence ID" value="JAC72451.1"/>
    <property type="molecule type" value="Transcribed_RNA"/>
</dbReference>
<protein>
    <submittedName>
        <fullName evidence="1">Uncharacterized protein</fullName>
    </submittedName>
</protein>
<organism evidence="1">
    <name type="scientific">Tetraselmis sp. GSL018</name>
    <dbReference type="NCBI Taxonomy" id="582737"/>
    <lineage>
        <taxon>Eukaryota</taxon>
        <taxon>Viridiplantae</taxon>
        <taxon>Chlorophyta</taxon>
        <taxon>core chlorophytes</taxon>
        <taxon>Chlorodendrophyceae</taxon>
        <taxon>Chlorodendrales</taxon>
        <taxon>Chlorodendraceae</taxon>
        <taxon>Tetraselmis</taxon>
    </lineage>
</organism>
<accession>A0A061RPG5</accession>
<reference evidence="1" key="1">
    <citation type="submission" date="2014-05" db="EMBL/GenBank/DDBJ databases">
        <title>The transcriptome of the halophilic microalga Tetraselmis sp. GSL018 isolated from the Great Salt Lake, Utah.</title>
        <authorList>
            <person name="Jinkerson R.E."/>
            <person name="D'Adamo S."/>
            <person name="Posewitz M.C."/>
        </authorList>
    </citation>
    <scope>NUCLEOTIDE SEQUENCE</scope>
    <source>
        <strain evidence="1">GSL018</strain>
    </source>
</reference>
<evidence type="ECO:0000313" key="2">
    <source>
        <dbReference type="EMBL" id="JAC74580.1"/>
    </source>
</evidence>
<sequence length="44" mass="4746">MYGKVLDGSQEYVSKSPDRVMEGYSGSNGIPDGLGTIPEWLKAI</sequence>
<name>A0A061RPG5_9CHLO</name>